<dbReference type="PROSITE" id="PS50181">
    <property type="entry name" value="FBOX"/>
    <property type="match status" value="1"/>
</dbReference>
<accession>A0A2G5T5C1</accession>
<dbReference type="Proteomes" id="UP000230233">
    <property type="component" value="Chromosome V"/>
</dbReference>
<reference evidence="3" key="1">
    <citation type="submission" date="2017-10" db="EMBL/GenBank/DDBJ databases">
        <title>Rapid genome shrinkage in a self-fertile nematode reveals novel sperm competition proteins.</title>
        <authorList>
            <person name="Yin D."/>
            <person name="Schwarz E.M."/>
            <person name="Thomas C.G."/>
            <person name="Felde R.L."/>
            <person name="Korf I.F."/>
            <person name="Cutter A.D."/>
            <person name="Schartner C.M."/>
            <person name="Ralston E.J."/>
            <person name="Meyer B.J."/>
            <person name="Haag E.S."/>
        </authorList>
    </citation>
    <scope>NUCLEOTIDE SEQUENCE [LARGE SCALE GENOMIC DNA]</scope>
    <source>
        <strain evidence="3">JU1422</strain>
    </source>
</reference>
<evidence type="ECO:0000313" key="3">
    <source>
        <dbReference type="Proteomes" id="UP000230233"/>
    </source>
</evidence>
<evidence type="ECO:0000259" key="1">
    <source>
        <dbReference type="PROSITE" id="PS50181"/>
    </source>
</evidence>
<dbReference type="EMBL" id="PDUG01000005">
    <property type="protein sequence ID" value="PIC22389.1"/>
    <property type="molecule type" value="Genomic_DNA"/>
</dbReference>
<dbReference type="PANTHER" id="PTHR21503">
    <property type="entry name" value="F-BOX-CONTAINING HYPOTHETICAL PROTEIN C.ELEGANS"/>
    <property type="match status" value="1"/>
</dbReference>
<dbReference type="AlphaFoldDB" id="A0A2G5T5C1"/>
<comment type="caution">
    <text evidence="2">The sequence shown here is derived from an EMBL/GenBank/DDBJ whole genome shotgun (WGS) entry which is preliminary data.</text>
</comment>
<name>A0A2G5T5C1_9PELO</name>
<keyword evidence="3" id="KW-1185">Reference proteome</keyword>
<dbReference type="InterPro" id="IPR001810">
    <property type="entry name" value="F-box_dom"/>
</dbReference>
<organism evidence="2 3">
    <name type="scientific">Caenorhabditis nigoni</name>
    <dbReference type="NCBI Taxonomy" id="1611254"/>
    <lineage>
        <taxon>Eukaryota</taxon>
        <taxon>Metazoa</taxon>
        <taxon>Ecdysozoa</taxon>
        <taxon>Nematoda</taxon>
        <taxon>Chromadorea</taxon>
        <taxon>Rhabditida</taxon>
        <taxon>Rhabditina</taxon>
        <taxon>Rhabditomorpha</taxon>
        <taxon>Rhabditoidea</taxon>
        <taxon>Rhabditidae</taxon>
        <taxon>Peloderinae</taxon>
        <taxon>Caenorhabditis</taxon>
    </lineage>
</organism>
<sequence>MPIHLFKLPILVRFSVVTELEYQEIFLLSLCSRRTTFLVEKAGIRAPKLTFQLEERNGYNRFKIGIMDNFILLPIIRLKHVTELKSKGTFTVKFGLEYEADTSLQLRCKMYCMQDGSFQHIIDCAHEPVVVQKAFQKHINSIFHYSDTYHLILSMKCKGPLPNITNVSKIQIEDETVDPQFLTNVLTRYSDHHSLSVLSRIVGELPNDSPFFQVQNIHVRFECGPDYFRNFAGRNMFLGTVTVTEQEIIQFLHKWISHEAYHNLETLSFCRRKSLNGNLIRQAIEFEEYDPNEPEKRPAHYAVESAIPLNLHKLPRLVRLLIVTESDYQDLFLLSLCSHRTTFLIEKAGIKAPKLIFQLQERHGHDQFKIGLSGYSLRYGWILLPIIRLMHVTKLKSKRKFNVKFGLDDEGDTNLQLRCRMVCMPDGSIQHRIDCANDPMVVQKAFQKHINSIFHYSDGYQLITSMKCKRPLPHISNVSKIQIEDETDTVDPQFLKNLLTTYPDSHTLSVVPDIMGELPKDSPFFQVQDIFVQSQCGPDYFHNFVGRNMELHNVAFTEQDVIQFLQKWISNEAYHNLETLSLWTRYATNGGNPINGDMIRQAIEFERYDPNEPEKRPAQYVVESCPYVGSIPGKYDLDERFVEIKRITDGKRAFLYADGVHVKLFVLKSSLNEINSSLINCSII</sequence>
<feature type="domain" description="F-box" evidence="1">
    <location>
        <begin position="2"/>
        <end position="49"/>
    </location>
</feature>
<gene>
    <name evidence="2" type="primary">Cnig_chr_V.g16468</name>
    <name evidence="2" type="ORF">B9Z55_016468</name>
</gene>
<protein>
    <recommendedName>
        <fullName evidence="1">F-box domain-containing protein</fullName>
    </recommendedName>
</protein>
<proteinExistence type="predicted"/>
<evidence type="ECO:0000313" key="2">
    <source>
        <dbReference type="EMBL" id="PIC22389.1"/>
    </source>
</evidence>
<dbReference type="PANTHER" id="PTHR21503:SF8">
    <property type="entry name" value="F-BOX ASSOCIATED DOMAIN-CONTAINING PROTEIN-RELATED"/>
    <property type="match status" value="1"/>
</dbReference>